<accession>A0A1R3JAM3</accession>
<dbReference type="Proteomes" id="UP000188268">
    <property type="component" value="Unassembled WGS sequence"/>
</dbReference>
<dbReference type="Gramene" id="OMO91881">
    <property type="protein sequence ID" value="OMO91881"/>
    <property type="gene ID" value="CCACVL1_06973"/>
</dbReference>
<evidence type="ECO:0000313" key="2">
    <source>
        <dbReference type="Proteomes" id="UP000188268"/>
    </source>
</evidence>
<protein>
    <submittedName>
        <fullName evidence="1">Uncharacterized protein</fullName>
    </submittedName>
</protein>
<gene>
    <name evidence="1" type="ORF">CCACVL1_06973</name>
</gene>
<reference evidence="1 2" key="1">
    <citation type="submission" date="2013-09" db="EMBL/GenBank/DDBJ databases">
        <title>Corchorus capsularis genome sequencing.</title>
        <authorList>
            <person name="Alam M."/>
            <person name="Haque M.S."/>
            <person name="Islam M.S."/>
            <person name="Emdad E.M."/>
            <person name="Islam M.M."/>
            <person name="Ahmed B."/>
            <person name="Halim A."/>
            <person name="Hossen Q.M.M."/>
            <person name="Hossain M.Z."/>
            <person name="Ahmed R."/>
            <person name="Khan M.M."/>
            <person name="Islam R."/>
            <person name="Rashid M.M."/>
            <person name="Khan S.A."/>
            <person name="Rahman M.S."/>
            <person name="Alam M."/>
        </authorList>
    </citation>
    <scope>NUCLEOTIDE SEQUENCE [LARGE SCALE GENOMIC DNA]</scope>
    <source>
        <strain evidence="2">cv. CVL-1</strain>
        <tissue evidence="1">Whole seedling</tissue>
    </source>
</reference>
<dbReference type="OrthoDB" id="10379263at2759"/>
<keyword evidence="2" id="KW-1185">Reference proteome</keyword>
<name>A0A1R3JAM3_COCAP</name>
<evidence type="ECO:0000313" key="1">
    <source>
        <dbReference type="EMBL" id="OMO91881.1"/>
    </source>
</evidence>
<dbReference type="EMBL" id="AWWV01008271">
    <property type="protein sequence ID" value="OMO91881.1"/>
    <property type="molecule type" value="Genomic_DNA"/>
</dbReference>
<proteinExistence type="predicted"/>
<sequence>MEKGRGKGKAPITLESIVLEPNLLLYGENKKIYPHSSILRGSSSSSTFDGEMKTISPAVENSLLPDSSPKLQDAGDAADGWMQKVSRTFDLNQPADYAFDLNKFPEEIMSYSVDKEGR</sequence>
<dbReference type="AlphaFoldDB" id="A0A1R3JAM3"/>
<comment type="caution">
    <text evidence="1">The sequence shown here is derived from an EMBL/GenBank/DDBJ whole genome shotgun (WGS) entry which is preliminary data.</text>
</comment>
<organism evidence="1 2">
    <name type="scientific">Corchorus capsularis</name>
    <name type="common">Jute</name>
    <dbReference type="NCBI Taxonomy" id="210143"/>
    <lineage>
        <taxon>Eukaryota</taxon>
        <taxon>Viridiplantae</taxon>
        <taxon>Streptophyta</taxon>
        <taxon>Embryophyta</taxon>
        <taxon>Tracheophyta</taxon>
        <taxon>Spermatophyta</taxon>
        <taxon>Magnoliopsida</taxon>
        <taxon>eudicotyledons</taxon>
        <taxon>Gunneridae</taxon>
        <taxon>Pentapetalae</taxon>
        <taxon>rosids</taxon>
        <taxon>malvids</taxon>
        <taxon>Malvales</taxon>
        <taxon>Malvaceae</taxon>
        <taxon>Grewioideae</taxon>
        <taxon>Apeibeae</taxon>
        <taxon>Corchorus</taxon>
    </lineage>
</organism>